<dbReference type="Proteomes" id="UP000056968">
    <property type="component" value="Chromosome"/>
</dbReference>
<organism evidence="1 2">
    <name type="scientific">Sphingobium baderi</name>
    <dbReference type="NCBI Taxonomy" id="1332080"/>
    <lineage>
        <taxon>Bacteria</taxon>
        <taxon>Pseudomonadati</taxon>
        <taxon>Pseudomonadota</taxon>
        <taxon>Alphaproteobacteria</taxon>
        <taxon>Sphingomonadales</taxon>
        <taxon>Sphingomonadaceae</taxon>
        <taxon>Sphingobium</taxon>
    </lineage>
</organism>
<dbReference type="KEGG" id="sbd:ATN00_15325"/>
<reference evidence="1 2" key="1">
    <citation type="submission" date="2015-11" db="EMBL/GenBank/DDBJ databases">
        <title>A Two-component Flavoprotein Monooxygenase System MeaXY Responsible for para-Hydroxylation of 2-Methyl-6-ethylaniline and 2,6-Diethylaniline in Sphingobium baderi DE-13.</title>
        <authorList>
            <person name="Cheng M."/>
            <person name="Meng Q."/>
            <person name="Yang Y."/>
            <person name="Chu C."/>
            <person name="Yan X."/>
            <person name="He J."/>
            <person name="Li S."/>
        </authorList>
    </citation>
    <scope>NUCLEOTIDE SEQUENCE [LARGE SCALE GENOMIC DNA]</scope>
    <source>
        <strain evidence="1 2">DE-13</strain>
    </source>
</reference>
<dbReference type="RefSeq" id="WP_021244093.1">
    <property type="nucleotide sequence ID" value="NZ_CP013264.1"/>
</dbReference>
<dbReference type="OrthoDB" id="7509163at2"/>
<accession>A0A0S3F1A2</accession>
<evidence type="ECO:0000313" key="2">
    <source>
        <dbReference type="Proteomes" id="UP000056968"/>
    </source>
</evidence>
<protein>
    <submittedName>
        <fullName evidence="1">Uncharacterized protein</fullName>
    </submittedName>
</protein>
<name>A0A0S3F1A2_9SPHN</name>
<dbReference type="STRING" id="1332080.ATN00_15325"/>
<evidence type="ECO:0000313" key="1">
    <source>
        <dbReference type="EMBL" id="ALR21455.1"/>
    </source>
</evidence>
<dbReference type="EMBL" id="CP013264">
    <property type="protein sequence ID" value="ALR21455.1"/>
    <property type="molecule type" value="Genomic_DNA"/>
</dbReference>
<gene>
    <name evidence="1" type="ORF">ATN00_15325</name>
</gene>
<proteinExistence type="predicted"/>
<dbReference type="AlphaFoldDB" id="A0A0S3F1A2"/>
<keyword evidence="2" id="KW-1185">Reference proteome</keyword>
<dbReference type="Pfam" id="PF19800">
    <property type="entry name" value="DUF6283"/>
    <property type="match status" value="1"/>
</dbReference>
<sequence length="121" mass="13824">MKPLLKQPCNECPWRRDHPAGWLGGYRPEDFTQQIQFDGPPLPCHKTIPGDGSDARAMCAGALIFMRNSCKGAHHPEYGDALDMIEPDTETVFAWSQEFIDHHNNPAHWVENVRARMMKRP</sequence>
<dbReference type="InterPro" id="IPR046250">
    <property type="entry name" value="DUF6283"/>
</dbReference>